<evidence type="ECO:0000313" key="3">
    <source>
        <dbReference type="EMBL" id="ABQ68382.1"/>
    </source>
</evidence>
<dbReference type="Proteomes" id="UP000001989">
    <property type="component" value="Chromosome"/>
</dbReference>
<dbReference type="CDD" id="cd01297">
    <property type="entry name" value="D-aminoacylase"/>
    <property type="match status" value="1"/>
</dbReference>
<dbReference type="PANTHER" id="PTHR11647:SF1">
    <property type="entry name" value="COLLAPSIN RESPONSE MEDIATOR PROTEIN"/>
    <property type="match status" value="1"/>
</dbReference>
<dbReference type="OrthoDB" id="9766983at2"/>
<dbReference type="InterPro" id="IPR013108">
    <property type="entry name" value="Amidohydro_3"/>
</dbReference>
<name>A0A9J9HBD4_RHIWR</name>
<dbReference type="KEGG" id="swi:Swit_2023"/>
<dbReference type="InterPro" id="IPR011059">
    <property type="entry name" value="Metal-dep_hydrolase_composite"/>
</dbReference>
<dbReference type="Gene3D" id="3.20.20.140">
    <property type="entry name" value="Metal-dependent hydrolases"/>
    <property type="match status" value="2"/>
</dbReference>
<accession>A0A9J9HBD4</accession>
<sequence length="579" mass="62381">MFDLVIRNGTVVDGSGAPAMTADIGIAGDRIAAVSATPLPAGREELDASGLLVTPGFVDIHTHYDGQATWSGTLSPSSAHGVTTVVMGNCGIGFAPCRPEDRDRLIKLMEGVEDIPEVVMAEGLPWNWESFPEFLDAVAAIPHDVDIAAYVPHSALRVYAMGQRGADREPARKDDLDRMVALVREALRAGALGVATSRTLVHRTPGGELIPSHDAAEDELQALAGALASEGHGVFQTVMDLDDATADEDFDLLRRIAERSGRPISFSLLQPLNHPGVWKRMLDKLDGAAKDGVPISAQVFGRPVGMLLGLDLSFHPFSFHPSYREIASLPLAERVKALRRPERRARILAERPIDNGLPFLAHLARYEWMFELGERPDYQPSLDRSIAEIAARTGVDAREIAYDMLLERDGRNIILLPRANYGDGNLDAALTMMRHPRTTLGLGDGGAHCGVICDASLPTFMLTYWARDRAADGLTIEEAVRALTAETAQAVGLRDRGRIAPGFKADVNLIDHGRLTLHAPEMVADLPAGGRRLHQPATGYVATIVNGRVTRRDDAATGTLPGRLVRGAQPAPVEDQGSA</sequence>
<protein>
    <submittedName>
        <fullName evidence="3">Amidohydrolase 3</fullName>
    </submittedName>
</protein>
<feature type="region of interest" description="Disordered" evidence="1">
    <location>
        <begin position="552"/>
        <end position="579"/>
    </location>
</feature>
<organism evidence="3 4">
    <name type="scientific">Rhizorhabdus wittichii (strain DSM 6014 / CCUG 31198 / JCM 15750 / NBRC 105917 / EY 4224 / RW1)</name>
    <name type="common">Sphingomonas wittichii</name>
    <dbReference type="NCBI Taxonomy" id="392499"/>
    <lineage>
        <taxon>Bacteria</taxon>
        <taxon>Pseudomonadati</taxon>
        <taxon>Pseudomonadota</taxon>
        <taxon>Alphaproteobacteria</taxon>
        <taxon>Sphingomonadales</taxon>
        <taxon>Sphingomonadaceae</taxon>
        <taxon>Rhizorhabdus</taxon>
    </lineage>
</organism>
<evidence type="ECO:0000256" key="1">
    <source>
        <dbReference type="SAM" id="MobiDB-lite"/>
    </source>
</evidence>
<dbReference type="AlphaFoldDB" id="A0A9J9HBD4"/>
<dbReference type="InterPro" id="IPR032466">
    <property type="entry name" value="Metal_Hydrolase"/>
</dbReference>
<evidence type="ECO:0000259" key="2">
    <source>
        <dbReference type="Pfam" id="PF07969"/>
    </source>
</evidence>
<dbReference type="Pfam" id="PF07969">
    <property type="entry name" value="Amidohydro_3"/>
    <property type="match status" value="1"/>
</dbReference>
<proteinExistence type="predicted"/>
<dbReference type="SUPFAM" id="SSF51338">
    <property type="entry name" value="Composite domain of metallo-dependent hydrolases"/>
    <property type="match status" value="1"/>
</dbReference>
<dbReference type="InterPro" id="IPR050378">
    <property type="entry name" value="Metallo-dep_Hydrolases_sf"/>
</dbReference>
<keyword evidence="4" id="KW-1185">Reference proteome</keyword>
<dbReference type="GO" id="GO:0005829">
    <property type="term" value="C:cytosol"/>
    <property type="evidence" value="ECO:0007669"/>
    <property type="project" value="TreeGrafter"/>
</dbReference>
<dbReference type="PANTHER" id="PTHR11647">
    <property type="entry name" value="HYDRANTOINASE/DIHYDROPYRIMIDINASE FAMILY MEMBER"/>
    <property type="match status" value="1"/>
</dbReference>
<dbReference type="Gene3D" id="2.30.40.10">
    <property type="entry name" value="Urease, subunit C, domain 1"/>
    <property type="match status" value="1"/>
</dbReference>
<dbReference type="EMBL" id="CP000699">
    <property type="protein sequence ID" value="ABQ68382.1"/>
    <property type="molecule type" value="Genomic_DNA"/>
</dbReference>
<dbReference type="GO" id="GO:0016812">
    <property type="term" value="F:hydrolase activity, acting on carbon-nitrogen (but not peptide) bonds, in cyclic amides"/>
    <property type="evidence" value="ECO:0007669"/>
    <property type="project" value="TreeGrafter"/>
</dbReference>
<dbReference type="SUPFAM" id="SSF51556">
    <property type="entry name" value="Metallo-dependent hydrolases"/>
    <property type="match status" value="1"/>
</dbReference>
<reference evidence="3 4" key="1">
    <citation type="journal article" date="2010" name="J. Bacteriol.">
        <title>Genome sequence of the dioxin-mineralizing bacterium Sphingomonas wittichii RW1.</title>
        <authorList>
            <person name="Miller T.R."/>
            <person name="Delcher A.L."/>
            <person name="Salzberg S.L."/>
            <person name="Saunders E."/>
            <person name="Detter J.C."/>
            <person name="Halden R.U."/>
        </authorList>
    </citation>
    <scope>NUCLEOTIDE SEQUENCE [LARGE SCALE GENOMIC DNA]</scope>
    <source>
        <strain evidence="4">DSM 6014 / CCUG 31198 / JCM 15750 / NBRC 105917 / EY 4224 / RW1</strain>
    </source>
</reference>
<evidence type="ECO:0000313" key="4">
    <source>
        <dbReference type="Proteomes" id="UP000001989"/>
    </source>
</evidence>
<gene>
    <name evidence="3" type="ordered locus">Swit_2023</name>
</gene>
<feature type="domain" description="Amidohydrolase 3" evidence="2">
    <location>
        <begin position="44"/>
        <end position="550"/>
    </location>
</feature>